<dbReference type="PANTHER" id="PTHR43205:SF12">
    <property type="entry name" value="OS06G0602900 PROTEIN"/>
    <property type="match status" value="1"/>
</dbReference>
<dbReference type="SMART" id="SM00829">
    <property type="entry name" value="PKS_ER"/>
    <property type="match status" value="1"/>
</dbReference>
<dbReference type="InterPro" id="IPR045010">
    <property type="entry name" value="MDR_fam"/>
</dbReference>
<reference evidence="3 4" key="1">
    <citation type="journal article" date="2019" name="Plant Biotechnol. J.">
        <title>The red bayberry genome and genetic basis of sex determination.</title>
        <authorList>
            <person name="Jia H.M."/>
            <person name="Jia H.J."/>
            <person name="Cai Q.L."/>
            <person name="Wang Y."/>
            <person name="Zhao H.B."/>
            <person name="Yang W.F."/>
            <person name="Wang G.Y."/>
            <person name="Li Y.H."/>
            <person name="Zhan D.L."/>
            <person name="Shen Y.T."/>
            <person name="Niu Q.F."/>
            <person name="Chang L."/>
            <person name="Qiu J."/>
            <person name="Zhao L."/>
            <person name="Xie H.B."/>
            <person name="Fu W.Y."/>
            <person name="Jin J."/>
            <person name="Li X.W."/>
            <person name="Jiao Y."/>
            <person name="Zhou C.C."/>
            <person name="Tu T."/>
            <person name="Chai C.Y."/>
            <person name="Gao J.L."/>
            <person name="Fan L.J."/>
            <person name="van de Weg E."/>
            <person name="Wang J.Y."/>
            <person name="Gao Z.S."/>
        </authorList>
    </citation>
    <scope>NUCLEOTIDE SEQUENCE [LARGE SCALE GENOMIC DNA]</scope>
    <source>
        <tissue evidence="3">Leaves</tissue>
    </source>
</reference>
<dbReference type="OrthoDB" id="809632at2759"/>
<gene>
    <name evidence="3" type="ORF">CJ030_MR6G025951</name>
</gene>
<dbReference type="PANTHER" id="PTHR43205">
    <property type="entry name" value="PROSTAGLANDIN REDUCTASE"/>
    <property type="match status" value="1"/>
</dbReference>
<dbReference type="InterPro" id="IPR020843">
    <property type="entry name" value="ER"/>
</dbReference>
<sequence length="345" mass="37180">MEVTNRYITIKTHIDSAPKESHFELKTAALALSVAPGSNYVIVKNLYVSIDPYQVNRMKSYSSSHKATSFSVGICPGEAIDAHGAGRVVASGNPNFEKDDLVIGLLTWGEYSVLKEGKALNKLDPMGFPLTYHVGILGTSGLTAYGGFFEVCKPKKGEKVFVSAASGSVGNLVGQYAKLFGCYVVGCAGSKQKVELLKGKLGFDDAFNYKEETDLKSALKRYFPDGIDIYFDNVGAGMLEAAVANMNAFGRVAACGVISEYTGGLRAAPDMVDVVYKRITIQGFLVVDFMNVRADFLSRTSDHLRTGKMQAIEDIVAGVESIPSAFLGLFRGDNIGKRLVKIADE</sequence>
<evidence type="ECO:0000256" key="1">
    <source>
        <dbReference type="ARBA" id="ARBA00023002"/>
    </source>
</evidence>
<dbReference type="Gene3D" id="3.40.50.720">
    <property type="entry name" value="NAD(P)-binding Rossmann-like Domain"/>
    <property type="match status" value="1"/>
</dbReference>
<dbReference type="Pfam" id="PF00107">
    <property type="entry name" value="ADH_zinc_N"/>
    <property type="match status" value="1"/>
</dbReference>
<dbReference type="AlphaFoldDB" id="A0A6A1VB98"/>
<dbReference type="GO" id="GO:0016628">
    <property type="term" value="F:oxidoreductase activity, acting on the CH-CH group of donors, NAD or NADP as acceptor"/>
    <property type="evidence" value="ECO:0007669"/>
    <property type="project" value="InterPro"/>
</dbReference>
<organism evidence="3 4">
    <name type="scientific">Morella rubra</name>
    <name type="common">Chinese bayberry</name>
    <dbReference type="NCBI Taxonomy" id="262757"/>
    <lineage>
        <taxon>Eukaryota</taxon>
        <taxon>Viridiplantae</taxon>
        <taxon>Streptophyta</taxon>
        <taxon>Embryophyta</taxon>
        <taxon>Tracheophyta</taxon>
        <taxon>Spermatophyta</taxon>
        <taxon>Magnoliopsida</taxon>
        <taxon>eudicotyledons</taxon>
        <taxon>Gunneridae</taxon>
        <taxon>Pentapetalae</taxon>
        <taxon>rosids</taxon>
        <taxon>fabids</taxon>
        <taxon>Fagales</taxon>
        <taxon>Myricaceae</taxon>
        <taxon>Morella</taxon>
    </lineage>
</organism>
<dbReference type="Proteomes" id="UP000516437">
    <property type="component" value="Chromosome 6"/>
</dbReference>
<dbReference type="FunFam" id="3.40.50.720:FF:000121">
    <property type="entry name" value="Prostaglandin reductase 2"/>
    <property type="match status" value="1"/>
</dbReference>
<evidence type="ECO:0000313" key="4">
    <source>
        <dbReference type="Proteomes" id="UP000516437"/>
    </source>
</evidence>
<accession>A0A6A1VB98</accession>
<name>A0A6A1VB98_9ROSI</name>
<dbReference type="InterPro" id="IPR013149">
    <property type="entry name" value="ADH-like_C"/>
</dbReference>
<dbReference type="InterPro" id="IPR041694">
    <property type="entry name" value="ADH_N_2"/>
</dbReference>
<dbReference type="Pfam" id="PF16884">
    <property type="entry name" value="ADH_N_2"/>
    <property type="match status" value="1"/>
</dbReference>
<dbReference type="Gene3D" id="3.90.180.10">
    <property type="entry name" value="Medium-chain alcohol dehydrogenases, catalytic domain"/>
    <property type="match status" value="1"/>
</dbReference>
<evidence type="ECO:0000259" key="2">
    <source>
        <dbReference type="SMART" id="SM00829"/>
    </source>
</evidence>
<comment type="caution">
    <text evidence="3">The sequence shown here is derived from an EMBL/GenBank/DDBJ whole genome shotgun (WGS) entry which is preliminary data.</text>
</comment>
<feature type="domain" description="Enoyl reductase (ER)" evidence="2">
    <location>
        <begin position="16"/>
        <end position="340"/>
    </location>
</feature>
<protein>
    <submittedName>
        <fullName evidence="3">2-alkenal reductase (NADP(+)-dependent)</fullName>
    </submittedName>
</protein>
<evidence type="ECO:0000313" key="3">
    <source>
        <dbReference type="EMBL" id="KAB1209077.1"/>
    </source>
</evidence>
<dbReference type="SUPFAM" id="SSF50129">
    <property type="entry name" value="GroES-like"/>
    <property type="match status" value="1"/>
</dbReference>
<keyword evidence="1" id="KW-0560">Oxidoreductase</keyword>
<proteinExistence type="predicted"/>
<keyword evidence="4" id="KW-1185">Reference proteome</keyword>
<dbReference type="SUPFAM" id="SSF51735">
    <property type="entry name" value="NAD(P)-binding Rossmann-fold domains"/>
    <property type="match status" value="1"/>
</dbReference>
<dbReference type="InterPro" id="IPR011032">
    <property type="entry name" value="GroES-like_sf"/>
</dbReference>
<dbReference type="InterPro" id="IPR036291">
    <property type="entry name" value="NAD(P)-bd_dom_sf"/>
</dbReference>
<dbReference type="EMBL" id="RXIC02000024">
    <property type="protein sequence ID" value="KAB1209077.1"/>
    <property type="molecule type" value="Genomic_DNA"/>
</dbReference>